<dbReference type="Gene3D" id="3.40.50.1580">
    <property type="entry name" value="Nucleoside phosphorylase domain"/>
    <property type="match status" value="1"/>
</dbReference>
<dbReference type="EMBL" id="CACRXK020008054">
    <property type="protein sequence ID" value="CAB4013862.1"/>
    <property type="molecule type" value="Genomic_DNA"/>
</dbReference>
<sequence length="471" mass="51319">MARPPQLNNFTLLELENVESEPQEWPQNTVKTDILLTVADDNAFLACYSRMEEIQRRYLLKLGMVDFGQFSHENGRNVKVALMRHGKGASEIQTAEVINAVRDLRPKVALLVGICETIKPEIAKLGDVVISSKLATYQLQFRPDGTVEYCSSKMDLSRNMERLILSAADGWKPPLKEPNSFKVKVHQGLMLSGSNYIENPERVRDLQKKFPNALVIEIGGKGLYAAACDLKMEWAIIKGVSDLAGESDLEEVAKLWKQFASVMAASVVHHMFKWPVVLQGWPHYEEAEDTQVADENPRTSVQEAHSRPPSMPRRPTRFELYERESSVSGGSDVSRRPSGFERRYRGGGRGGYDGMRSGRDDSGGFGGSGNNFDSNAAAAGFNAVPGAIAFNTGGSGEATNSFGNIGSAAASTGYGGGYGGTQANAMGNSGFFEDSENEAFVNQSGGMANQVVQYYIENVNLGTSISQEGNQ</sequence>
<organism evidence="3 4">
    <name type="scientific">Paramuricea clavata</name>
    <name type="common">Red gorgonian</name>
    <name type="synonym">Violescent sea-whip</name>
    <dbReference type="NCBI Taxonomy" id="317549"/>
    <lineage>
        <taxon>Eukaryota</taxon>
        <taxon>Metazoa</taxon>
        <taxon>Cnidaria</taxon>
        <taxon>Anthozoa</taxon>
        <taxon>Octocorallia</taxon>
        <taxon>Malacalcyonacea</taxon>
        <taxon>Plexauridae</taxon>
        <taxon>Paramuricea</taxon>
    </lineage>
</organism>
<evidence type="ECO:0000259" key="2">
    <source>
        <dbReference type="Pfam" id="PF01048"/>
    </source>
</evidence>
<dbReference type="InterPro" id="IPR035994">
    <property type="entry name" value="Nucleoside_phosphorylase_sf"/>
</dbReference>
<proteinExistence type="predicted"/>
<dbReference type="PANTHER" id="PTHR46832">
    <property type="entry name" value="5'-METHYLTHIOADENOSINE/S-ADENOSYLHOMOCYSTEINE NUCLEOSIDASE"/>
    <property type="match status" value="1"/>
</dbReference>
<dbReference type="OrthoDB" id="6014021at2759"/>
<comment type="caution">
    <text evidence="3">The sequence shown here is derived from an EMBL/GenBank/DDBJ whole genome shotgun (WGS) entry which is preliminary data.</text>
</comment>
<name>A0A7D9ENX3_PARCT</name>
<feature type="compositionally biased region" description="Basic and acidic residues" evidence="1">
    <location>
        <begin position="333"/>
        <end position="344"/>
    </location>
</feature>
<feature type="domain" description="Nucleoside phosphorylase" evidence="2">
    <location>
        <begin position="77"/>
        <end position="264"/>
    </location>
</feature>
<dbReference type="PANTHER" id="PTHR46832:SF1">
    <property type="entry name" value="5'-METHYLTHIOADENOSINE_S-ADENOSYLHOMOCYSTEINE NUCLEOSIDASE"/>
    <property type="match status" value="1"/>
</dbReference>
<dbReference type="SUPFAM" id="SSF53167">
    <property type="entry name" value="Purine and uridine phosphorylases"/>
    <property type="match status" value="1"/>
</dbReference>
<dbReference type="GO" id="GO:0008782">
    <property type="term" value="F:adenosylhomocysteine nucleosidase activity"/>
    <property type="evidence" value="ECO:0007669"/>
    <property type="project" value="TreeGrafter"/>
</dbReference>
<gene>
    <name evidence="3" type="ORF">PACLA_8A034937</name>
</gene>
<dbReference type="GO" id="GO:0005829">
    <property type="term" value="C:cytosol"/>
    <property type="evidence" value="ECO:0007669"/>
    <property type="project" value="TreeGrafter"/>
</dbReference>
<dbReference type="GO" id="GO:0008930">
    <property type="term" value="F:methylthioadenosine nucleosidase activity"/>
    <property type="evidence" value="ECO:0007669"/>
    <property type="project" value="TreeGrafter"/>
</dbReference>
<keyword evidence="4" id="KW-1185">Reference proteome</keyword>
<evidence type="ECO:0000256" key="1">
    <source>
        <dbReference type="SAM" id="MobiDB-lite"/>
    </source>
</evidence>
<accession>A0A7D9ENX3</accession>
<dbReference type="GO" id="GO:0009116">
    <property type="term" value="P:nucleoside metabolic process"/>
    <property type="evidence" value="ECO:0007669"/>
    <property type="project" value="InterPro"/>
</dbReference>
<evidence type="ECO:0000313" key="4">
    <source>
        <dbReference type="Proteomes" id="UP001152795"/>
    </source>
</evidence>
<dbReference type="AlphaFoldDB" id="A0A7D9ENX3"/>
<protein>
    <submittedName>
        <fullName evidence="3">5 -methylthioadenosine S-adenosylhomocysteine nucleosidase</fullName>
    </submittedName>
</protein>
<dbReference type="Proteomes" id="UP001152795">
    <property type="component" value="Unassembled WGS sequence"/>
</dbReference>
<feature type="region of interest" description="Disordered" evidence="1">
    <location>
        <begin position="288"/>
        <end position="367"/>
    </location>
</feature>
<dbReference type="InterPro" id="IPR000845">
    <property type="entry name" value="Nucleoside_phosphorylase_d"/>
</dbReference>
<feature type="compositionally biased region" description="Basic and acidic residues" evidence="1">
    <location>
        <begin position="316"/>
        <end position="325"/>
    </location>
</feature>
<reference evidence="3" key="1">
    <citation type="submission" date="2020-04" db="EMBL/GenBank/DDBJ databases">
        <authorList>
            <person name="Alioto T."/>
            <person name="Alioto T."/>
            <person name="Gomez Garrido J."/>
        </authorList>
    </citation>
    <scope>NUCLEOTIDE SEQUENCE</scope>
    <source>
        <strain evidence="3">A484AB</strain>
    </source>
</reference>
<dbReference type="Pfam" id="PF01048">
    <property type="entry name" value="PNP_UDP_1"/>
    <property type="match status" value="1"/>
</dbReference>
<evidence type="ECO:0000313" key="3">
    <source>
        <dbReference type="EMBL" id="CAB4013862.1"/>
    </source>
</evidence>
<dbReference type="GO" id="GO:0019284">
    <property type="term" value="P:L-methionine salvage from S-adenosylmethionine"/>
    <property type="evidence" value="ECO:0007669"/>
    <property type="project" value="TreeGrafter"/>
</dbReference>